<reference evidence="6 7" key="1">
    <citation type="submission" date="2019-11" db="EMBL/GenBank/DDBJ databases">
        <authorList>
            <person name="Li X.-J."/>
            <person name="Feng X.-M."/>
        </authorList>
    </citation>
    <scope>NUCLEOTIDE SEQUENCE [LARGE SCALE GENOMIC DNA]</scope>
    <source>
        <strain evidence="6 7">XMNu-373</strain>
    </source>
</reference>
<dbReference type="AlphaFoldDB" id="A0A7K3M9V9"/>
<name>A0A7K3M9V9_9ACTN</name>
<dbReference type="CDD" id="cd00488">
    <property type="entry name" value="PCD_DCoH"/>
    <property type="match status" value="1"/>
</dbReference>
<evidence type="ECO:0000313" key="7">
    <source>
        <dbReference type="Proteomes" id="UP000460435"/>
    </source>
</evidence>
<evidence type="ECO:0000313" key="6">
    <source>
        <dbReference type="EMBL" id="NDL59787.1"/>
    </source>
</evidence>
<proteinExistence type="inferred from homology"/>
<sequence length="101" mass="10765">MTVFDDDALHAMLAGIPQWSGDSKGISRTVEAADFRTAIMIVDDVAEAAEEANHHPDIDIRYRTLTFHLSTHSAGGVTSADVDLARSIDAIVNSHGATSDT</sequence>
<dbReference type="RefSeq" id="WP_162452468.1">
    <property type="nucleotide sequence ID" value="NZ_WLZY01000008.1"/>
</dbReference>
<gene>
    <name evidence="6" type="ORF">F7O44_22190</name>
</gene>
<dbReference type="GO" id="GO:0008124">
    <property type="term" value="F:4-alpha-hydroxytetrahydrobiopterin dehydratase activity"/>
    <property type="evidence" value="ECO:0007669"/>
    <property type="project" value="UniProtKB-EC"/>
</dbReference>
<accession>A0A7K3M9V9</accession>
<keyword evidence="5 6" id="KW-0456">Lyase</keyword>
<dbReference type="NCBIfam" id="NF002017">
    <property type="entry name" value="PRK00823.1-2"/>
    <property type="match status" value="1"/>
</dbReference>
<dbReference type="Pfam" id="PF01329">
    <property type="entry name" value="Pterin_4a"/>
    <property type="match status" value="1"/>
</dbReference>
<comment type="caution">
    <text evidence="6">The sequence shown here is derived from an EMBL/GenBank/DDBJ whole genome shotgun (WGS) entry which is preliminary data.</text>
</comment>
<evidence type="ECO:0000256" key="2">
    <source>
        <dbReference type="ARBA" id="ARBA00006472"/>
    </source>
</evidence>
<evidence type="ECO:0000256" key="3">
    <source>
        <dbReference type="ARBA" id="ARBA00013252"/>
    </source>
</evidence>
<dbReference type="GO" id="GO:0006729">
    <property type="term" value="P:tetrahydrobiopterin biosynthetic process"/>
    <property type="evidence" value="ECO:0007669"/>
    <property type="project" value="InterPro"/>
</dbReference>
<dbReference type="InterPro" id="IPR001533">
    <property type="entry name" value="Pterin_deHydtase"/>
</dbReference>
<evidence type="ECO:0000256" key="4">
    <source>
        <dbReference type="ARBA" id="ARBA00021735"/>
    </source>
</evidence>
<comment type="catalytic activity">
    <reaction evidence="1">
        <text>(4aS,6R)-4a-hydroxy-L-erythro-5,6,7,8-tetrahydrobiopterin = (6R)-L-erythro-6,7-dihydrobiopterin + H2O</text>
        <dbReference type="Rhea" id="RHEA:11920"/>
        <dbReference type="ChEBI" id="CHEBI:15377"/>
        <dbReference type="ChEBI" id="CHEBI:15642"/>
        <dbReference type="ChEBI" id="CHEBI:43120"/>
        <dbReference type="EC" id="4.2.1.96"/>
    </reaction>
</comment>
<dbReference type="Proteomes" id="UP000460435">
    <property type="component" value="Unassembled WGS sequence"/>
</dbReference>
<dbReference type="PANTHER" id="PTHR12599:SF0">
    <property type="entry name" value="PTERIN-4-ALPHA-CARBINOLAMINE DEHYDRATASE"/>
    <property type="match status" value="1"/>
</dbReference>
<evidence type="ECO:0000256" key="5">
    <source>
        <dbReference type="ARBA" id="ARBA00023239"/>
    </source>
</evidence>
<dbReference type="InterPro" id="IPR036428">
    <property type="entry name" value="PCD_sf"/>
</dbReference>
<dbReference type="SUPFAM" id="SSF55248">
    <property type="entry name" value="PCD-like"/>
    <property type="match status" value="1"/>
</dbReference>
<dbReference type="EC" id="4.2.1.96" evidence="3"/>
<comment type="similarity">
    <text evidence="2">Belongs to the pterin-4-alpha-carbinolamine dehydratase family.</text>
</comment>
<dbReference type="PANTHER" id="PTHR12599">
    <property type="entry name" value="PTERIN-4-ALPHA-CARBINOLAMINE DEHYDRATASE"/>
    <property type="match status" value="1"/>
</dbReference>
<dbReference type="Gene3D" id="3.30.1360.20">
    <property type="entry name" value="Transcriptional coactivator/pterin dehydratase"/>
    <property type="match status" value="1"/>
</dbReference>
<keyword evidence="7" id="KW-1185">Reference proteome</keyword>
<dbReference type="EMBL" id="WLZY01000008">
    <property type="protein sequence ID" value="NDL59787.1"/>
    <property type="molecule type" value="Genomic_DNA"/>
</dbReference>
<protein>
    <recommendedName>
        <fullName evidence="4">Putative pterin-4-alpha-carbinolamine dehydratase</fullName>
        <ecNumber evidence="3">4.2.1.96</ecNumber>
    </recommendedName>
</protein>
<organism evidence="6 7">
    <name type="scientific">Phytoactinopolyspora mesophila</name>
    <dbReference type="NCBI Taxonomy" id="2650750"/>
    <lineage>
        <taxon>Bacteria</taxon>
        <taxon>Bacillati</taxon>
        <taxon>Actinomycetota</taxon>
        <taxon>Actinomycetes</taxon>
        <taxon>Jiangellales</taxon>
        <taxon>Jiangellaceae</taxon>
        <taxon>Phytoactinopolyspora</taxon>
    </lineage>
</organism>
<evidence type="ECO:0000256" key="1">
    <source>
        <dbReference type="ARBA" id="ARBA00001554"/>
    </source>
</evidence>